<organism evidence="24 25">
    <name type="scientific">Methylorubrum extorquens (strain CM4 / NCIMB 13688)</name>
    <name type="common">Methylobacterium extorquens</name>
    <dbReference type="NCBI Taxonomy" id="440085"/>
    <lineage>
        <taxon>Bacteria</taxon>
        <taxon>Pseudomonadati</taxon>
        <taxon>Pseudomonadota</taxon>
        <taxon>Alphaproteobacteria</taxon>
        <taxon>Hyphomicrobiales</taxon>
        <taxon>Methylobacteriaceae</taxon>
        <taxon>Methylorubrum</taxon>
    </lineage>
</organism>
<evidence type="ECO:0000256" key="3">
    <source>
        <dbReference type="ARBA" id="ARBA00004799"/>
    </source>
</evidence>
<dbReference type="HOGENOM" id="CLU_015869_1_1_5"/>
<comment type="catalytic activity">
    <reaction evidence="19">
        <text>10-formyltetrahydrofolyl-(gamma-L-Glu)(n) + L-glutamate + ATP = 10-formyltetrahydrofolyl-(gamma-L-Glu)(n+1) + ADP + phosphate + H(+)</text>
        <dbReference type="Rhea" id="RHEA:51904"/>
        <dbReference type="Rhea" id="RHEA-COMP:13088"/>
        <dbReference type="Rhea" id="RHEA-COMP:14300"/>
        <dbReference type="ChEBI" id="CHEBI:15378"/>
        <dbReference type="ChEBI" id="CHEBI:29985"/>
        <dbReference type="ChEBI" id="CHEBI:30616"/>
        <dbReference type="ChEBI" id="CHEBI:43474"/>
        <dbReference type="ChEBI" id="CHEBI:134413"/>
        <dbReference type="ChEBI" id="CHEBI:456216"/>
        <dbReference type="EC" id="6.3.2.17"/>
    </reaction>
</comment>
<evidence type="ECO:0000256" key="8">
    <source>
        <dbReference type="ARBA" id="ARBA00019357"/>
    </source>
</evidence>
<reference evidence="24 25" key="2">
    <citation type="journal article" date="2012" name="J. Bacteriol.">
        <title>Complete genome sequences of six strains of the genus Methylobacterium.</title>
        <authorList>
            <person name="Marx C.J."/>
            <person name="Bringel F."/>
            <person name="Chistoserdova L."/>
            <person name="Moulin L."/>
            <person name="Farhan Ul Haque M."/>
            <person name="Fleischman D.E."/>
            <person name="Gruffaz C."/>
            <person name="Jourand P."/>
            <person name="Knief C."/>
            <person name="Lee M.C."/>
            <person name="Muller E.E."/>
            <person name="Nadalig T."/>
            <person name="Peyraud R."/>
            <person name="Roselli S."/>
            <person name="Russ L."/>
            <person name="Goodwin L.A."/>
            <person name="Ivanova N."/>
            <person name="Kyrpides N."/>
            <person name="Lajus A."/>
            <person name="Land M.L."/>
            <person name="Medigue C."/>
            <person name="Mikhailova N."/>
            <person name="Nolan M."/>
            <person name="Woyke T."/>
            <person name="Stolyar S."/>
            <person name="Vorholt J.A."/>
            <person name="Vuilleumier S."/>
        </authorList>
    </citation>
    <scope>NUCLEOTIDE SEQUENCE [LARGE SCALE GENOMIC DNA]</scope>
    <source>
        <strain evidence="25">CM4 / NCIMB 13688</strain>
        <plasmid evidence="24 25">pCMU01</plasmid>
    </source>
</reference>
<dbReference type="SUPFAM" id="SSF53623">
    <property type="entry name" value="MurD-like peptide ligases, catalytic domain"/>
    <property type="match status" value="1"/>
</dbReference>
<dbReference type="SUPFAM" id="SSF53244">
    <property type="entry name" value="MurD-like peptide ligases, peptide-binding domain"/>
    <property type="match status" value="1"/>
</dbReference>
<dbReference type="Proteomes" id="UP000002385">
    <property type="component" value="Plasmid pCMU01"/>
</dbReference>
<dbReference type="EC" id="6.3.2.12" evidence="6"/>
<dbReference type="EC" id="6.3.2.17" evidence="7"/>
<keyword evidence="11" id="KW-0547">Nucleotide-binding</keyword>
<sequence length="467" mass="49872">MRSATSDEGRTSRPHAGGRLTAGTGVERLLEQCSRLHTQEIDYSLHRMHRLLADLGSPERVLPPVIHVAGTNGKGSAIAVMRTLLEAGGLRVHTYTSPHLVHFNERIRLASINASRPVADDVLENALMYCLECNRGRPITQFEVVTAAAFHMFATHDADVVLLEAGLGGRCDATNVVPKPVATVITSISYDHETYLGSSIEQIAVEKAGIFRPGIPVIVGPQQYFVAENVISRAASLIGAPIHKAGRDFRGKVRGDKFVYIDSEGLHSWPLPGLAGEHQIDNSSTAIATLLTTGLMPDSATVRRALPLVRWPGRLQPLTGRVAEMLPPDTDVVVDGGHNPGAAAVIASELRRRNETDQRSTVLILGMLATKDAAAFLAPFLGSVFRVVTVPLRPDLISHDPQTLAAIAGDIGLSGHAASSVTEAIAEAGRLTSTLKLRLLFIGSLHLAGEVLELDASLLDPAAERDA</sequence>
<evidence type="ECO:0000256" key="11">
    <source>
        <dbReference type="ARBA" id="ARBA00022741"/>
    </source>
</evidence>
<evidence type="ECO:0000256" key="4">
    <source>
        <dbReference type="ARBA" id="ARBA00005150"/>
    </source>
</evidence>
<evidence type="ECO:0000256" key="6">
    <source>
        <dbReference type="ARBA" id="ARBA00013023"/>
    </source>
</evidence>
<dbReference type="Gene3D" id="3.90.190.20">
    <property type="entry name" value="Mur ligase, C-terminal domain"/>
    <property type="match status" value="1"/>
</dbReference>
<keyword evidence="24" id="KW-0614">Plasmid</keyword>
<dbReference type="Gene3D" id="3.40.1190.10">
    <property type="entry name" value="Mur-like, catalytic domain"/>
    <property type="match status" value="1"/>
</dbReference>
<accession>B7L3L1</accession>
<comment type="pathway">
    <text evidence="3">Cofactor biosynthesis; tetrahydrofolate biosynthesis; 7,8-dihydrofolate from 2-amino-4-hydroxy-6-hydroxymethyl-7,8-dihydropteridine diphosphate and 4-aminobenzoate: step 2/2.</text>
</comment>
<evidence type="ECO:0000256" key="5">
    <source>
        <dbReference type="ARBA" id="ARBA00008276"/>
    </source>
</evidence>
<dbReference type="InterPro" id="IPR001645">
    <property type="entry name" value="Folylpolyglutamate_synth"/>
</dbReference>
<evidence type="ECO:0000256" key="10">
    <source>
        <dbReference type="ARBA" id="ARBA00022723"/>
    </source>
</evidence>
<evidence type="ECO:0000256" key="18">
    <source>
        <dbReference type="ARBA" id="ARBA00047493"/>
    </source>
</evidence>
<keyword evidence="12" id="KW-0067">ATP-binding</keyword>
<dbReference type="GO" id="GO:0004326">
    <property type="term" value="F:tetrahydrofolylpolyglutamate synthase activity"/>
    <property type="evidence" value="ECO:0007669"/>
    <property type="project" value="UniProtKB-EC"/>
</dbReference>
<comment type="catalytic activity">
    <reaction evidence="18">
        <text>(6S)-5,6,7,8-tetrahydrofolyl-(gamma-L-Glu)(n) + L-glutamate + ATP = (6S)-5,6,7,8-tetrahydrofolyl-(gamma-L-Glu)(n+1) + ADP + phosphate + H(+)</text>
        <dbReference type="Rhea" id="RHEA:10580"/>
        <dbReference type="Rhea" id="RHEA-COMP:14738"/>
        <dbReference type="Rhea" id="RHEA-COMP:14740"/>
        <dbReference type="ChEBI" id="CHEBI:15378"/>
        <dbReference type="ChEBI" id="CHEBI:29985"/>
        <dbReference type="ChEBI" id="CHEBI:30616"/>
        <dbReference type="ChEBI" id="CHEBI:43474"/>
        <dbReference type="ChEBI" id="CHEBI:141005"/>
        <dbReference type="ChEBI" id="CHEBI:456216"/>
        <dbReference type="EC" id="6.3.2.17"/>
    </reaction>
</comment>
<dbReference type="InterPro" id="IPR036615">
    <property type="entry name" value="Mur_ligase_C_dom_sf"/>
</dbReference>
<keyword evidence="13" id="KW-0460">Magnesium</keyword>
<evidence type="ECO:0000256" key="17">
    <source>
        <dbReference type="ARBA" id="ARBA00032510"/>
    </source>
</evidence>
<dbReference type="KEGG" id="mch:Mchl_5701"/>
<comment type="catalytic activity">
    <reaction evidence="20">
        <text>(6R)-5,10-methylenetetrahydrofolyl-(gamma-L-Glu)(n) + L-glutamate + ATP = (6R)-5,10-methylenetetrahydrofolyl-(gamma-L-Glu)(n+1) + ADP + phosphate + H(+)</text>
        <dbReference type="Rhea" id="RHEA:51912"/>
        <dbReference type="Rhea" id="RHEA-COMP:13257"/>
        <dbReference type="Rhea" id="RHEA-COMP:13258"/>
        <dbReference type="ChEBI" id="CHEBI:15378"/>
        <dbReference type="ChEBI" id="CHEBI:29985"/>
        <dbReference type="ChEBI" id="CHEBI:30616"/>
        <dbReference type="ChEBI" id="CHEBI:43474"/>
        <dbReference type="ChEBI" id="CHEBI:136572"/>
        <dbReference type="ChEBI" id="CHEBI:456216"/>
        <dbReference type="EC" id="6.3.2.17"/>
    </reaction>
</comment>
<reference evidence="24 25" key="1">
    <citation type="submission" date="2008-12" db="EMBL/GenBank/DDBJ databases">
        <title>Complete sequence of plasmid1 of Methylobacterium chloromethanicum CM4.</title>
        <authorList>
            <consortium name="US DOE Joint Genome Institute"/>
            <person name="Lucas S."/>
            <person name="Copeland A."/>
            <person name="Lapidus A."/>
            <person name="Glavina del Rio T."/>
            <person name="Dalin E."/>
            <person name="Tice H."/>
            <person name="Bruce D."/>
            <person name="Goodwin L."/>
            <person name="Pitluck S."/>
            <person name="Chertkov O."/>
            <person name="Brettin T."/>
            <person name="Detter J.C."/>
            <person name="Han C."/>
            <person name="Larimer F."/>
            <person name="Land M."/>
            <person name="Hauser L."/>
            <person name="Kyrpides N."/>
            <person name="Mikhailova N."/>
            <person name="Marx C."/>
            <person name="Richardson P."/>
        </authorList>
    </citation>
    <scope>NUCLEOTIDE SEQUENCE [LARGE SCALE GENOMIC DNA]</scope>
    <source>
        <strain evidence="25">CM4 / NCIMB 13688</strain>
        <plasmid evidence="24 25">pCMU01</plasmid>
    </source>
</reference>
<evidence type="ECO:0000256" key="15">
    <source>
        <dbReference type="ARBA" id="ARBA00030048"/>
    </source>
</evidence>
<comment type="pathway">
    <text evidence="4">Cofactor biosynthesis; tetrahydrofolylpolyglutamate biosynthesis.</text>
</comment>
<gene>
    <name evidence="24" type="ordered locus">Mchl_5701</name>
</gene>
<evidence type="ECO:0000256" key="12">
    <source>
        <dbReference type="ARBA" id="ARBA00022840"/>
    </source>
</evidence>
<dbReference type="PANTHER" id="PTHR11136:SF0">
    <property type="entry name" value="DIHYDROFOLATE SYNTHETASE-RELATED"/>
    <property type="match status" value="1"/>
</dbReference>
<geneLocation type="plasmid" evidence="24 25">
    <name>pCMU01</name>
</geneLocation>
<dbReference type="PROSITE" id="PS01011">
    <property type="entry name" value="FOLYLPOLYGLU_SYNT_1"/>
    <property type="match status" value="1"/>
</dbReference>
<evidence type="ECO:0000256" key="13">
    <source>
        <dbReference type="ARBA" id="ARBA00022842"/>
    </source>
</evidence>
<evidence type="ECO:0000256" key="20">
    <source>
        <dbReference type="ARBA" id="ARBA00049035"/>
    </source>
</evidence>
<dbReference type="NCBIfam" id="TIGR01499">
    <property type="entry name" value="folC"/>
    <property type="match status" value="1"/>
</dbReference>
<evidence type="ECO:0000256" key="19">
    <source>
        <dbReference type="ARBA" id="ARBA00047808"/>
    </source>
</evidence>
<evidence type="ECO:0000313" key="24">
    <source>
        <dbReference type="EMBL" id="ACK86419.1"/>
    </source>
</evidence>
<dbReference type="GO" id="GO:0046654">
    <property type="term" value="P:tetrahydrofolate biosynthetic process"/>
    <property type="evidence" value="ECO:0007669"/>
    <property type="project" value="UniProtKB-UniPathway"/>
</dbReference>
<keyword evidence="9 24" id="KW-0436">Ligase</keyword>
<dbReference type="PANTHER" id="PTHR11136">
    <property type="entry name" value="FOLYLPOLYGLUTAMATE SYNTHASE-RELATED"/>
    <property type="match status" value="1"/>
</dbReference>
<evidence type="ECO:0000256" key="21">
    <source>
        <dbReference type="ARBA" id="ARBA00049161"/>
    </source>
</evidence>
<evidence type="ECO:0000256" key="22">
    <source>
        <dbReference type="SAM" id="MobiDB-lite"/>
    </source>
</evidence>
<dbReference type="GO" id="GO:0046872">
    <property type="term" value="F:metal ion binding"/>
    <property type="evidence" value="ECO:0007669"/>
    <property type="project" value="UniProtKB-KW"/>
</dbReference>
<name>B7L3L1_METC4</name>
<dbReference type="InterPro" id="IPR036565">
    <property type="entry name" value="Mur-like_cat_sf"/>
</dbReference>
<dbReference type="PROSITE" id="PS01012">
    <property type="entry name" value="FOLYLPOLYGLU_SYNT_2"/>
    <property type="match status" value="1"/>
</dbReference>
<comment type="similarity">
    <text evidence="5">Belongs to the folylpolyglutamate synthase family.</text>
</comment>
<protein>
    <recommendedName>
        <fullName evidence="8">Dihydrofolate synthase/folylpolyglutamate synthase</fullName>
        <ecNumber evidence="6">6.3.2.12</ecNumber>
        <ecNumber evidence="7">6.3.2.17</ecNumber>
    </recommendedName>
    <alternativeName>
        <fullName evidence="17">Folylpoly-gamma-glutamate synthetase-dihydrofolate synthetase</fullName>
    </alternativeName>
    <alternativeName>
        <fullName evidence="15">Folylpolyglutamate synthetase</fullName>
    </alternativeName>
    <alternativeName>
        <fullName evidence="16">Tetrahydrofolylpolyglutamate synthase</fullName>
    </alternativeName>
</protein>
<dbReference type="EMBL" id="CP001299">
    <property type="protein sequence ID" value="ACK86419.1"/>
    <property type="molecule type" value="Genomic_DNA"/>
</dbReference>
<comment type="catalytic activity">
    <reaction evidence="21">
        <text>7,8-dihydropteroate + L-glutamate + ATP = 7,8-dihydrofolate + ADP + phosphate + H(+)</text>
        <dbReference type="Rhea" id="RHEA:23584"/>
        <dbReference type="ChEBI" id="CHEBI:15378"/>
        <dbReference type="ChEBI" id="CHEBI:17839"/>
        <dbReference type="ChEBI" id="CHEBI:29985"/>
        <dbReference type="ChEBI" id="CHEBI:30616"/>
        <dbReference type="ChEBI" id="CHEBI:43474"/>
        <dbReference type="ChEBI" id="CHEBI:57451"/>
        <dbReference type="ChEBI" id="CHEBI:456216"/>
        <dbReference type="EC" id="6.3.2.12"/>
    </reaction>
</comment>
<dbReference type="RefSeq" id="WP_012606309.1">
    <property type="nucleotide sequence ID" value="NC_011758.1"/>
</dbReference>
<dbReference type="InterPro" id="IPR018109">
    <property type="entry name" value="Folylpolyglutamate_synth_CS"/>
</dbReference>
<dbReference type="Pfam" id="PF02875">
    <property type="entry name" value="Mur_ligase_C"/>
    <property type="match status" value="1"/>
</dbReference>
<feature type="domain" description="Mur ligase C-terminal" evidence="23">
    <location>
        <begin position="329"/>
        <end position="430"/>
    </location>
</feature>
<comment type="function">
    <text evidence="2">Functions in two distinct reactions of the de novo folate biosynthetic pathway. Catalyzes the addition of a glutamate residue to dihydropteroate (7,8-dihydropteroate or H2Pte) to form dihydrofolate (7,8-dihydrofolate monoglutamate or H2Pte-Glu). Also catalyzes successive additions of L-glutamate to tetrahydrofolate or 10-formyltetrahydrofolate or 5,10-methylenetetrahydrofolate, leading to folylpolyglutamate derivatives.</text>
</comment>
<dbReference type="GO" id="GO:0005737">
    <property type="term" value="C:cytoplasm"/>
    <property type="evidence" value="ECO:0007669"/>
    <property type="project" value="TreeGrafter"/>
</dbReference>
<evidence type="ECO:0000313" key="25">
    <source>
        <dbReference type="Proteomes" id="UP000002385"/>
    </source>
</evidence>
<evidence type="ECO:0000256" key="2">
    <source>
        <dbReference type="ARBA" id="ARBA00002714"/>
    </source>
</evidence>
<dbReference type="GO" id="GO:0046656">
    <property type="term" value="P:folic acid biosynthetic process"/>
    <property type="evidence" value="ECO:0007669"/>
    <property type="project" value="UniProtKB-KW"/>
</dbReference>
<evidence type="ECO:0000259" key="23">
    <source>
        <dbReference type="Pfam" id="PF02875"/>
    </source>
</evidence>
<dbReference type="InterPro" id="IPR004101">
    <property type="entry name" value="Mur_ligase_C"/>
</dbReference>
<keyword evidence="10" id="KW-0479">Metal-binding</keyword>
<dbReference type="AlphaFoldDB" id="B7L3L1"/>
<feature type="compositionally biased region" description="Basic and acidic residues" evidence="22">
    <location>
        <begin position="1"/>
        <end position="11"/>
    </location>
</feature>
<dbReference type="UniPathway" id="UPA00077">
    <property type="reaction ID" value="UER00157"/>
</dbReference>
<evidence type="ECO:0000256" key="16">
    <source>
        <dbReference type="ARBA" id="ARBA00030592"/>
    </source>
</evidence>
<comment type="cofactor">
    <cofactor evidence="1">
        <name>Mg(2+)</name>
        <dbReference type="ChEBI" id="CHEBI:18420"/>
    </cofactor>
</comment>
<evidence type="ECO:0000256" key="7">
    <source>
        <dbReference type="ARBA" id="ARBA00013025"/>
    </source>
</evidence>
<dbReference type="GO" id="GO:0008841">
    <property type="term" value="F:dihydrofolate synthase activity"/>
    <property type="evidence" value="ECO:0007669"/>
    <property type="project" value="UniProtKB-EC"/>
</dbReference>
<dbReference type="PIRSF" id="PIRSF001563">
    <property type="entry name" value="Folylpolyglu_synth"/>
    <property type="match status" value="1"/>
</dbReference>
<evidence type="ECO:0000256" key="9">
    <source>
        <dbReference type="ARBA" id="ARBA00022598"/>
    </source>
</evidence>
<keyword evidence="14" id="KW-0289">Folate biosynthesis</keyword>
<proteinExistence type="inferred from homology"/>
<dbReference type="GO" id="GO:0005524">
    <property type="term" value="F:ATP binding"/>
    <property type="evidence" value="ECO:0007669"/>
    <property type="project" value="UniProtKB-KW"/>
</dbReference>
<feature type="region of interest" description="Disordered" evidence="22">
    <location>
        <begin position="1"/>
        <end position="23"/>
    </location>
</feature>
<dbReference type="FunFam" id="3.40.1190.10:FF:000011">
    <property type="entry name" value="Folylpolyglutamate synthase/dihydrofolate synthase"/>
    <property type="match status" value="1"/>
</dbReference>
<evidence type="ECO:0000256" key="1">
    <source>
        <dbReference type="ARBA" id="ARBA00001946"/>
    </source>
</evidence>
<evidence type="ECO:0000256" key="14">
    <source>
        <dbReference type="ARBA" id="ARBA00022909"/>
    </source>
</evidence>